<evidence type="ECO:0000313" key="2">
    <source>
        <dbReference type="EMBL" id="KAJ7712942.1"/>
    </source>
</evidence>
<feature type="transmembrane region" description="Helical" evidence="1">
    <location>
        <begin position="17"/>
        <end position="43"/>
    </location>
</feature>
<sequence>DNPTTMQSFRRLFQDKFFWILTFACFLHSLNTLVGEICAYPLIKKIIANANRTPKKRRSSHH</sequence>
<accession>A0AAD7H698</accession>
<dbReference type="EMBL" id="JARKIB010000354">
    <property type="protein sequence ID" value="KAJ7712942.1"/>
    <property type="molecule type" value="Genomic_DNA"/>
</dbReference>
<proteinExistence type="predicted"/>
<feature type="non-terminal residue" evidence="2">
    <location>
        <position position="62"/>
    </location>
</feature>
<keyword evidence="3" id="KW-1185">Reference proteome</keyword>
<dbReference type="Proteomes" id="UP001215598">
    <property type="component" value="Unassembled WGS sequence"/>
</dbReference>
<organism evidence="2 3">
    <name type="scientific">Mycena metata</name>
    <dbReference type="NCBI Taxonomy" id="1033252"/>
    <lineage>
        <taxon>Eukaryota</taxon>
        <taxon>Fungi</taxon>
        <taxon>Dikarya</taxon>
        <taxon>Basidiomycota</taxon>
        <taxon>Agaricomycotina</taxon>
        <taxon>Agaricomycetes</taxon>
        <taxon>Agaricomycetidae</taxon>
        <taxon>Agaricales</taxon>
        <taxon>Marasmiineae</taxon>
        <taxon>Mycenaceae</taxon>
        <taxon>Mycena</taxon>
    </lineage>
</organism>
<keyword evidence="1" id="KW-0472">Membrane</keyword>
<gene>
    <name evidence="2" type="ORF">B0H16DRAFT_1266333</name>
</gene>
<name>A0AAD7H698_9AGAR</name>
<reference evidence="2" key="1">
    <citation type="submission" date="2023-03" db="EMBL/GenBank/DDBJ databases">
        <title>Massive genome expansion in bonnet fungi (Mycena s.s.) driven by repeated elements and novel gene families across ecological guilds.</title>
        <authorList>
            <consortium name="Lawrence Berkeley National Laboratory"/>
            <person name="Harder C.B."/>
            <person name="Miyauchi S."/>
            <person name="Viragh M."/>
            <person name="Kuo A."/>
            <person name="Thoen E."/>
            <person name="Andreopoulos B."/>
            <person name="Lu D."/>
            <person name="Skrede I."/>
            <person name="Drula E."/>
            <person name="Henrissat B."/>
            <person name="Morin E."/>
            <person name="Kohler A."/>
            <person name="Barry K."/>
            <person name="LaButti K."/>
            <person name="Morin E."/>
            <person name="Salamov A."/>
            <person name="Lipzen A."/>
            <person name="Mereny Z."/>
            <person name="Hegedus B."/>
            <person name="Baldrian P."/>
            <person name="Stursova M."/>
            <person name="Weitz H."/>
            <person name="Taylor A."/>
            <person name="Grigoriev I.V."/>
            <person name="Nagy L.G."/>
            <person name="Martin F."/>
            <person name="Kauserud H."/>
        </authorList>
    </citation>
    <scope>NUCLEOTIDE SEQUENCE</scope>
    <source>
        <strain evidence="2">CBHHK182m</strain>
    </source>
</reference>
<evidence type="ECO:0000256" key="1">
    <source>
        <dbReference type="SAM" id="Phobius"/>
    </source>
</evidence>
<comment type="caution">
    <text evidence="2">The sequence shown here is derived from an EMBL/GenBank/DDBJ whole genome shotgun (WGS) entry which is preliminary data.</text>
</comment>
<dbReference type="AlphaFoldDB" id="A0AAD7H698"/>
<protein>
    <submittedName>
        <fullName evidence="2">Uncharacterized protein</fullName>
    </submittedName>
</protein>
<feature type="non-terminal residue" evidence="2">
    <location>
        <position position="1"/>
    </location>
</feature>
<evidence type="ECO:0000313" key="3">
    <source>
        <dbReference type="Proteomes" id="UP001215598"/>
    </source>
</evidence>
<keyword evidence="1" id="KW-1133">Transmembrane helix</keyword>
<keyword evidence="1" id="KW-0812">Transmembrane</keyword>